<dbReference type="AlphaFoldDB" id="A0A6J4LQV4"/>
<dbReference type="InterPro" id="IPR003691">
    <property type="entry name" value="FluC"/>
</dbReference>
<name>A0A6J4LQV4_9ACTN</name>
<keyword evidence="4 10" id="KW-1133">Transmembrane helix</keyword>
<dbReference type="EMBL" id="CADCUD010000120">
    <property type="protein sequence ID" value="CAA9338956.1"/>
    <property type="molecule type" value="Genomic_DNA"/>
</dbReference>
<evidence type="ECO:0000256" key="3">
    <source>
        <dbReference type="ARBA" id="ARBA00022692"/>
    </source>
</evidence>
<gene>
    <name evidence="10" type="primary">fluC</name>
    <name evidence="10" type="synonym">crcB</name>
    <name evidence="11" type="ORF">AVDCRST_MAG46-1873</name>
</gene>
<dbReference type="Pfam" id="PF02537">
    <property type="entry name" value="CRCB"/>
    <property type="match status" value="1"/>
</dbReference>
<evidence type="ECO:0000256" key="1">
    <source>
        <dbReference type="ARBA" id="ARBA00004651"/>
    </source>
</evidence>
<keyword evidence="10" id="KW-0406">Ion transport</keyword>
<accession>A0A6J4LQV4</accession>
<sequence>MGEARVLLAVALGGTVGSLGRYAATVAFPTEPGSFAWTVLLVNVTGCALLGVLTGLLASERARHPLARPFLGVGVLGGFTTFSTFALDTHALADAGALPGAFAYVGLTVVACLAAAMAGVWSVTHR</sequence>
<protein>
    <recommendedName>
        <fullName evidence="10">Fluoride-specific ion channel FluC</fullName>
    </recommendedName>
</protein>
<evidence type="ECO:0000313" key="11">
    <source>
        <dbReference type="EMBL" id="CAA9338956.1"/>
    </source>
</evidence>
<comment type="similarity">
    <text evidence="7 10">Belongs to the fluoride channel Fluc/FEX (TC 1.A.43) family.</text>
</comment>
<feature type="transmembrane region" description="Helical" evidence="10">
    <location>
        <begin position="70"/>
        <end position="89"/>
    </location>
</feature>
<proteinExistence type="inferred from homology"/>
<feature type="binding site" evidence="10">
    <location>
        <position position="77"/>
    </location>
    <ligand>
        <name>Na(+)</name>
        <dbReference type="ChEBI" id="CHEBI:29101"/>
        <note>structural</note>
    </ligand>
</feature>
<keyword evidence="2 10" id="KW-1003">Cell membrane</keyword>
<reference evidence="11" key="1">
    <citation type="submission" date="2020-02" db="EMBL/GenBank/DDBJ databases">
        <authorList>
            <person name="Meier V. D."/>
        </authorList>
    </citation>
    <scope>NUCLEOTIDE SEQUENCE</scope>
    <source>
        <strain evidence="11">AVDCRST_MAG46</strain>
    </source>
</reference>
<evidence type="ECO:0000256" key="5">
    <source>
        <dbReference type="ARBA" id="ARBA00023136"/>
    </source>
</evidence>
<keyword evidence="10" id="KW-0479">Metal-binding</keyword>
<dbReference type="GO" id="GO:0005886">
    <property type="term" value="C:plasma membrane"/>
    <property type="evidence" value="ECO:0007669"/>
    <property type="project" value="UniProtKB-SubCell"/>
</dbReference>
<feature type="transmembrane region" description="Helical" evidence="10">
    <location>
        <begin position="35"/>
        <end position="58"/>
    </location>
</feature>
<evidence type="ECO:0000256" key="2">
    <source>
        <dbReference type="ARBA" id="ARBA00022475"/>
    </source>
</evidence>
<dbReference type="PANTHER" id="PTHR28259:SF1">
    <property type="entry name" value="FLUORIDE EXPORT PROTEIN 1-RELATED"/>
    <property type="match status" value="1"/>
</dbReference>
<feature type="binding site" evidence="10">
    <location>
        <position position="80"/>
    </location>
    <ligand>
        <name>Na(+)</name>
        <dbReference type="ChEBI" id="CHEBI:29101"/>
        <note>structural</note>
    </ligand>
</feature>
<dbReference type="GO" id="GO:0062054">
    <property type="term" value="F:fluoride channel activity"/>
    <property type="evidence" value="ECO:0007669"/>
    <property type="project" value="UniProtKB-UniRule"/>
</dbReference>
<evidence type="ECO:0000256" key="9">
    <source>
        <dbReference type="ARBA" id="ARBA00049940"/>
    </source>
</evidence>
<evidence type="ECO:0000256" key="6">
    <source>
        <dbReference type="ARBA" id="ARBA00023303"/>
    </source>
</evidence>
<evidence type="ECO:0000256" key="8">
    <source>
        <dbReference type="ARBA" id="ARBA00035585"/>
    </source>
</evidence>
<evidence type="ECO:0000256" key="7">
    <source>
        <dbReference type="ARBA" id="ARBA00035120"/>
    </source>
</evidence>
<keyword evidence="5 10" id="KW-0472">Membrane</keyword>
<dbReference type="HAMAP" id="MF_00454">
    <property type="entry name" value="FluC"/>
    <property type="match status" value="1"/>
</dbReference>
<comment type="subcellular location">
    <subcellularLocation>
        <location evidence="1 10">Cell membrane</location>
        <topology evidence="1 10">Multi-pass membrane protein</topology>
    </subcellularLocation>
</comment>
<dbReference type="GO" id="GO:0140114">
    <property type="term" value="P:cellular detoxification of fluoride"/>
    <property type="evidence" value="ECO:0007669"/>
    <property type="project" value="UniProtKB-UniRule"/>
</dbReference>
<comment type="activity regulation">
    <text evidence="10">Na(+) is not transported, but it plays an essential structural role and its presence is essential for fluoride channel function.</text>
</comment>
<keyword evidence="10" id="KW-0915">Sodium</keyword>
<keyword evidence="10" id="KW-0813">Transport</keyword>
<evidence type="ECO:0000256" key="4">
    <source>
        <dbReference type="ARBA" id="ARBA00022989"/>
    </source>
</evidence>
<organism evidence="11">
    <name type="scientific">uncultured Nocardioidaceae bacterium</name>
    <dbReference type="NCBI Taxonomy" id="253824"/>
    <lineage>
        <taxon>Bacteria</taxon>
        <taxon>Bacillati</taxon>
        <taxon>Actinomycetota</taxon>
        <taxon>Actinomycetes</taxon>
        <taxon>Propionibacteriales</taxon>
        <taxon>Nocardioidaceae</taxon>
        <taxon>environmental samples</taxon>
    </lineage>
</organism>
<comment type="function">
    <text evidence="9 10">Fluoride-specific ion channel. Important for reducing fluoride concentration in the cell, thus reducing its toxicity.</text>
</comment>
<feature type="transmembrane region" description="Helical" evidence="10">
    <location>
        <begin position="101"/>
        <end position="123"/>
    </location>
</feature>
<keyword evidence="3 10" id="KW-0812">Transmembrane</keyword>
<keyword evidence="6 10" id="KW-0407">Ion channel</keyword>
<dbReference type="PANTHER" id="PTHR28259">
    <property type="entry name" value="FLUORIDE EXPORT PROTEIN 1-RELATED"/>
    <property type="match status" value="1"/>
</dbReference>
<dbReference type="GO" id="GO:0046872">
    <property type="term" value="F:metal ion binding"/>
    <property type="evidence" value="ECO:0007669"/>
    <property type="project" value="UniProtKB-KW"/>
</dbReference>
<comment type="catalytic activity">
    <reaction evidence="8">
        <text>fluoride(in) = fluoride(out)</text>
        <dbReference type="Rhea" id="RHEA:76159"/>
        <dbReference type="ChEBI" id="CHEBI:17051"/>
    </reaction>
    <physiologicalReaction direction="left-to-right" evidence="8">
        <dbReference type="Rhea" id="RHEA:76160"/>
    </physiologicalReaction>
</comment>
<evidence type="ECO:0000256" key="10">
    <source>
        <dbReference type="HAMAP-Rule" id="MF_00454"/>
    </source>
</evidence>